<dbReference type="EMBL" id="JAEHFW010000003">
    <property type="protein sequence ID" value="MBK0380650.1"/>
    <property type="molecule type" value="Genomic_DNA"/>
</dbReference>
<evidence type="ECO:0000313" key="2">
    <source>
        <dbReference type="Proteomes" id="UP000613193"/>
    </source>
</evidence>
<comment type="caution">
    <text evidence="1">The sequence shown here is derived from an EMBL/GenBank/DDBJ whole genome shotgun (WGS) entry which is preliminary data.</text>
</comment>
<dbReference type="AlphaFoldDB" id="A0A934UP08"/>
<dbReference type="RefSeq" id="WP_200067193.1">
    <property type="nucleotide sequence ID" value="NZ_JAEHFW010000003.1"/>
</dbReference>
<sequence length="314" mass="36061">MFSKIKAFLRGKSYAIDQVHEVRRDLKELFGNDLKSPKVNLGQIQAYLNNQRTAINSITDVEFQVFSQFGDDGIIQYLVNKLDIPNKVFIEFGVENYKESNTRFLLINNKWSGLVIDGGKQNIDYIKRDAVSWANNLHAVHAFITTENINQIIGGFLAKGYPSEIGILSVDIDGNDYFVWKEINTVNPIIVIAEYNAVFGAEKAWTIPYQEDFYRLDADPTSQYWGASLKCLCILAEEKGYYFIGCNSNGNNAYFIRKDKIADLKPLSCAEGFMQATYREYIDENWDRLYGEERLELIRGKKMLNIETNQIEII</sequence>
<reference evidence="1" key="1">
    <citation type="submission" date="2020-12" db="EMBL/GenBank/DDBJ databases">
        <title>Bacterial novel species Mucilaginibacter sp. SD-g isolated from soil.</title>
        <authorList>
            <person name="Jung H.-Y."/>
        </authorList>
    </citation>
    <scope>NUCLEOTIDE SEQUENCE</scope>
    <source>
        <strain evidence="1">SD-g</strain>
    </source>
</reference>
<accession>A0A934UP08</accession>
<organism evidence="1 2">
    <name type="scientific">Mucilaginibacter segetis</name>
    <dbReference type="NCBI Taxonomy" id="2793071"/>
    <lineage>
        <taxon>Bacteria</taxon>
        <taxon>Pseudomonadati</taxon>
        <taxon>Bacteroidota</taxon>
        <taxon>Sphingobacteriia</taxon>
        <taxon>Sphingobacteriales</taxon>
        <taxon>Sphingobacteriaceae</taxon>
        <taxon>Mucilaginibacter</taxon>
    </lineage>
</organism>
<evidence type="ECO:0000313" key="1">
    <source>
        <dbReference type="EMBL" id="MBK0380650.1"/>
    </source>
</evidence>
<proteinExistence type="predicted"/>
<gene>
    <name evidence="1" type="ORF">I5M19_15105</name>
</gene>
<dbReference type="Proteomes" id="UP000613193">
    <property type="component" value="Unassembled WGS sequence"/>
</dbReference>
<name>A0A934UP08_9SPHI</name>
<protein>
    <submittedName>
        <fullName evidence="1">Uncharacterized protein</fullName>
    </submittedName>
</protein>
<keyword evidence="2" id="KW-1185">Reference proteome</keyword>